<protein>
    <recommendedName>
        <fullName evidence="1">MutL C-terminal dimerisation domain-containing protein</fullName>
    </recommendedName>
</protein>
<evidence type="ECO:0000313" key="2">
    <source>
        <dbReference type="EMBL" id="KAG5648838.1"/>
    </source>
</evidence>
<dbReference type="InterPro" id="IPR042120">
    <property type="entry name" value="MutL_C_dimsub"/>
</dbReference>
<dbReference type="GO" id="GO:0006298">
    <property type="term" value="P:mismatch repair"/>
    <property type="evidence" value="ECO:0007669"/>
    <property type="project" value="InterPro"/>
</dbReference>
<evidence type="ECO:0000259" key="1">
    <source>
        <dbReference type="SMART" id="SM00853"/>
    </source>
</evidence>
<dbReference type="EMBL" id="JABCKV010000001">
    <property type="protein sequence ID" value="KAG5648838.1"/>
    <property type="molecule type" value="Genomic_DNA"/>
</dbReference>
<sequence>MTTKSGVPHWLQKALQANRTFNIAEVSVPRLHSSSSCFLQDSVPRHSLADPCDTHPARSQQAPRADVLGVTPDLNQHRFEKQDLGRAKVINQVDRKFIACLIEDHYDAQDSSSLYPPRDGPALVLIDQHAADERVRVERFLKDLCIGYLANREDTQGTGVRLRELSPSRPVLLTLHEAQRLKESRAIQESFRQWGFGFELSHQEHANPDDSSEEGFGAEDDTGYTQVWVKSIPEVVSDKLLIGDELRDLVKGFMGQLATQTLPMSQAAASAKEDENRDEFCWLKALRWCPRELLELINSKACRGTY</sequence>
<feature type="domain" description="MutL C-terminal dimerisation" evidence="1">
    <location>
        <begin position="89"/>
        <end position="304"/>
    </location>
</feature>
<gene>
    <name evidence="2" type="ORF">DXG03_000187</name>
</gene>
<dbReference type="GO" id="GO:0016887">
    <property type="term" value="F:ATP hydrolysis activity"/>
    <property type="evidence" value="ECO:0007669"/>
    <property type="project" value="InterPro"/>
</dbReference>
<organism evidence="2 3">
    <name type="scientific">Asterophora parasitica</name>
    <dbReference type="NCBI Taxonomy" id="117018"/>
    <lineage>
        <taxon>Eukaryota</taxon>
        <taxon>Fungi</taxon>
        <taxon>Dikarya</taxon>
        <taxon>Basidiomycota</taxon>
        <taxon>Agaricomycotina</taxon>
        <taxon>Agaricomycetes</taxon>
        <taxon>Agaricomycetidae</taxon>
        <taxon>Agaricales</taxon>
        <taxon>Tricholomatineae</taxon>
        <taxon>Lyophyllaceae</taxon>
        <taxon>Asterophora</taxon>
    </lineage>
</organism>
<dbReference type="GO" id="GO:0140664">
    <property type="term" value="F:ATP-dependent DNA damage sensor activity"/>
    <property type="evidence" value="ECO:0007669"/>
    <property type="project" value="InterPro"/>
</dbReference>
<dbReference type="Gene3D" id="3.30.1540.20">
    <property type="entry name" value="MutL, C-terminal domain, dimerisation subdomain"/>
    <property type="match status" value="1"/>
</dbReference>
<dbReference type="AlphaFoldDB" id="A0A9P7KFS0"/>
<reference evidence="2" key="1">
    <citation type="submission" date="2020-07" db="EMBL/GenBank/DDBJ databases">
        <authorList>
            <person name="Nieuwenhuis M."/>
            <person name="Van De Peppel L.J.J."/>
        </authorList>
    </citation>
    <scope>NUCLEOTIDE SEQUENCE</scope>
    <source>
        <strain evidence="2">AP01</strain>
        <tissue evidence="2">Mycelium</tissue>
    </source>
</reference>
<evidence type="ECO:0000313" key="3">
    <source>
        <dbReference type="Proteomes" id="UP000775547"/>
    </source>
</evidence>
<dbReference type="Proteomes" id="UP000775547">
    <property type="component" value="Unassembled WGS sequence"/>
</dbReference>
<name>A0A9P7KFS0_9AGAR</name>
<dbReference type="GO" id="GO:0005524">
    <property type="term" value="F:ATP binding"/>
    <property type="evidence" value="ECO:0007669"/>
    <property type="project" value="InterPro"/>
</dbReference>
<dbReference type="PANTHER" id="PTHR10073:SF47">
    <property type="entry name" value="DNA MISMATCH REPAIR PROTEIN MLH3"/>
    <property type="match status" value="1"/>
</dbReference>
<comment type="caution">
    <text evidence="2">The sequence shown here is derived from an EMBL/GenBank/DDBJ whole genome shotgun (WGS) entry which is preliminary data.</text>
</comment>
<dbReference type="InterPro" id="IPR038973">
    <property type="entry name" value="MutL/Mlh/Pms-like"/>
</dbReference>
<dbReference type="OrthoDB" id="429932at2759"/>
<keyword evidence="3" id="KW-1185">Reference proteome</keyword>
<proteinExistence type="predicted"/>
<accession>A0A9P7KFS0</accession>
<dbReference type="SMART" id="SM00853">
    <property type="entry name" value="MutL_C"/>
    <property type="match status" value="1"/>
</dbReference>
<dbReference type="PANTHER" id="PTHR10073">
    <property type="entry name" value="DNA MISMATCH REPAIR PROTEIN MLH, PMS, MUTL"/>
    <property type="match status" value="1"/>
</dbReference>
<dbReference type="GO" id="GO:0032300">
    <property type="term" value="C:mismatch repair complex"/>
    <property type="evidence" value="ECO:0007669"/>
    <property type="project" value="InterPro"/>
</dbReference>
<reference evidence="2" key="2">
    <citation type="submission" date="2021-10" db="EMBL/GenBank/DDBJ databases">
        <title>Phylogenomics reveals ancestral predisposition of the termite-cultivated fungus Termitomyces towards a domesticated lifestyle.</title>
        <authorList>
            <person name="Auxier B."/>
            <person name="Grum-Grzhimaylo A."/>
            <person name="Cardenas M.E."/>
            <person name="Lodge J.D."/>
            <person name="Laessoe T."/>
            <person name="Pedersen O."/>
            <person name="Smith M.E."/>
            <person name="Kuyper T.W."/>
            <person name="Franco-Molano E.A."/>
            <person name="Baroni T.J."/>
            <person name="Aanen D.K."/>
        </authorList>
    </citation>
    <scope>NUCLEOTIDE SEQUENCE</scope>
    <source>
        <strain evidence="2">AP01</strain>
        <tissue evidence="2">Mycelium</tissue>
    </source>
</reference>
<dbReference type="InterPro" id="IPR014790">
    <property type="entry name" value="MutL_C"/>
</dbReference>